<proteinExistence type="predicted"/>
<protein>
    <submittedName>
        <fullName evidence="3">Uncharacterized protein</fullName>
    </submittedName>
</protein>
<feature type="region of interest" description="Disordered" evidence="2">
    <location>
        <begin position="966"/>
        <end position="986"/>
    </location>
</feature>
<sequence length="986" mass="112868">MKAKFKQSRVRIQSQSTKQVRQLSAKQEEYAVQKKDDVAKQILAYRFETVKVNKQRQDLDKKVRHMSMGDYFSEEKGITATKCKLNSFPNQDQKQLISHQDEESIFHTDQGLLKLDHIDYTKAIILMQAAKKRRALDSNINDSQLLADSELLKDGQDDSFTLQFMSDAKKAQLWKEFLEFAESNPQILLNLIKAEPNLTPILTKPNKGIRNARPLTSFMAKSPLNRPVTREGGRRSAFQDVQKRNSQSPNSTYYGDFPSYLAGSMIYQQRFTKRSWHKQIPSTAISSKNPPSFVQSPYYQRSRTLLEDVNKQLRKLKHQTAQSFYSSVHMKNRLMGRARTAGMKKNARLQYGSGGGIIVSSILNPDLNDEILRNALLEGLDGEEYSRQLRAFNQDQITQYFEDMYNQLPPEPQLEQSTFEDPPKIINEEDLFNEPAISQNQSDNQFIEVRAALSEGATAPFPQASTPGEVTSANMLLNQENGTLSANTIGIQGSLDVENYTLSQKKIPIEKKVLAKSKNQQFTQPQRVTKQGDGLENIDILTRKTKKGGRLLENIKRFPQKSIYSNDQEQAQIIGNQFFNETVNLSISQCKKGPQFQIKSNISSNANRRQANLSSHLIHKLKSVYEMELLKKSNSRAQSPVPIKLVDWKTSKLRERLLRGVSLFNAERSSEIFREEEVEYMINMLRFNSKEFSTNNLLQPIFNKAVATLQCIMSDQELCLSQMFEGMRQKFAAGGINPDSTLKLLLRCRMMFDCRGQILRILQIIEAREEMLRQLNHFVLSGAKQDQLIMNAQNLKAQRDEELRERVQSLNEFTDAIMNRVRELIGTRKIFGSVFVFDGMDYCKVVMQEMRQLKAILLSHGIDMTIGFDSSQVSGEWMRLRSNCTPSDNMRDHILSGGLSRSILGMESSENNTFGQGGYLHPTDNSAQFNRNKRYQSINQNMQQLQQNLVGGSWLHFKGDHLLMNENSQHKRANKTRVSSEVRNAQ</sequence>
<evidence type="ECO:0000256" key="1">
    <source>
        <dbReference type="SAM" id="Coils"/>
    </source>
</evidence>
<feature type="region of interest" description="Disordered" evidence="2">
    <location>
        <begin position="223"/>
        <end position="250"/>
    </location>
</feature>
<keyword evidence="4" id="KW-1185">Reference proteome</keyword>
<accession>A0A8J8P629</accession>
<dbReference type="EMBL" id="RRYP01000964">
    <property type="protein sequence ID" value="TNV86589.1"/>
    <property type="molecule type" value="Genomic_DNA"/>
</dbReference>
<feature type="coiled-coil region" evidence="1">
    <location>
        <begin position="785"/>
        <end position="812"/>
    </location>
</feature>
<reference evidence="3" key="1">
    <citation type="submission" date="2019-06" db="EMBL/GenBank/DDBJ databases">
        <authorList>
            <person name="Zheng W."/>
        </authorList>
    </citation>
    <scope>NUCLEOTIDE SEQUENCE</scope>
    <source>
        <strain evidence="3">QDHG01</strain>
    </source>
</reference>
<evidence type="ECO:0000313" key="3">
    <source>
        <dbReference type="EMBL" id="TNV86589.1"/>
    </source>
</evidence>
<evidence type="ECO:0000313" key="4">
    <source>
        <dbReference type="Proteomes" id="UP000785679"/>
    </source>
</evidence>
<dbReference type="AlphaFoldDB" id="A0A8J8P629"/>
<feature type="compositionally biased region" description="Polar residues" evidence="2">
    <location>
        <begin position="976"/>
        <end position="986"/>
    </location>
</feature>
<name>A0A8J8P629_HALGN</name>
<dbReference type="OrthoDB" id="10686707at2759"/>
<gene>
    <name evidence="3" type="ORF">FGO68_gene2193</name>
</gene>
<organism evidence="3 4">
    <name type="scientific">Halteria grandinella</name>
    <dbReference type="NCBI Taxonomy" id="5974"/>
    <lineage>
        <taxon>Eukaryota</taxon>
        <taxon>Sar</taxon>
        <taxon>Alveolata</taxon>
        <taxon>Ciliophora</taxon>
        <taxon>Intramacronucleata</taxon>
        <taxon>Spirotrichea</taxon>
        <taxon>Stichotrichia</taxon>
        <taxon>Sporadotrichida</taxon>
        <taxon>Halteriidae</taxon>
        <taxon>Halteria</taxon>
    </lineage>
</organism>
<keyword evidence="1" id="KW-0175">Coiled coil</keyword>
<dbReference type="Proteomes" id="UP000785679">
    <property type="component" value="Unassembled WGS sequence"/>
</dbReference>
<evidence type="ECO:0000256" key="2">
    <source>
        <dbReference type="SAM" id="MobiDB-lite"/>
    </source>
</evidence>
<comment type="caution">
    <text evidence="3">The sequence shown here is derived from an EMBL/GenBank/DDBJ whole genome shotgun (WGS) entry which is preliminary data.</text>
</comment>